<dbReference type="InterPro" id="IPR001264">
    <property type="entry name" value="Glyco_trans_51"/>
</dbReference>
<sequence>MSPSAASERATRVAGYQSFMFPPSTHAPAPCSPGSVGGVKSVLWILLFLLGLSGVLMPVAYLYNASKLPQLDSEFDVEKLLKHSIEGERMSLVVGLMVKPDRPITFTRPDFARLPKDLVALYITQMGCPTYFQTPREDGVAWAWRLLVGVTVNARPGGDGRCERLLAARIALKLGVNESLPLTVAINKVHASLQKDQLIAYDLAIISFERGVVGVEDVAYKLFGKELDKLQLAELAELQLALPPHNYYGALKSCQNAAIIKQNRDYMLTQLIELDLLTEERGRNAMAQPVTCMLRR</sequence>
<dbReference type="EMBL" id="AAMD01000002">
    <property type="protein sequence ID" value="EAU69951.1"/>
    <property type="molecule type" value="Genomic_DNA"/>
</dbReference>
<name>Q09DN3_STIAD</name>
<accession>Q09DN3</accession>
<evidence type="ECO:0000256" key="1">
    <source>
        <dbReference type="SAM" id="Phobius"/>
    </source>
</evidence>
<feature type="transmembrane region" description="Helical" evidence="1">
    <location>
        <begin position="42"/>
        <end position="63"/>
    </location>
</feature>
<dbReference type="InterPro" id="IPR023346">
    <property type="entry name" value="Lysozyme-like_dom_sf"/>
</dbReference>
<proteinExistence type="predicted"/>
<reference evidence="3 4" key="1">
    <citation type="submission" date="2006-04" db="EMBL/GenBank/DDBJ databases">
        <authorList>
            <person name="Nierman W.C."/>
        </authorList>
    </citation>
    <scope>NUCLEOTIDE SEQUENCE [LARGE SCALE GENOMIC DNA]</scope>
    <source>
        <strain evidence="3 4">DW4/3-1</strain>
    </source>
</reference>
<dbReference type="InterPro" id="IPR036950">
    <property type="entry name" value="PBP_transglycosylase"/>
</dbReference>
<gene>
    <name evidence="3" type="ORF">STIAU_5642</name>
</gene>
<dbReference type="Pfam" id="PF00912">
    <property type="entry name" value="Transgly"/>
    <property type="match status" value="1"/>
</dbReference>
<keyword evidence="1" id="KW-0472">Membrane</keyword>
<keyword evidence="1" id="KW-0812">Transmembrane</keyword>
<protein>
    <recommendedName>
        <fullName evidence="2">Glycosyl transferase family 51 domain-containing protein</fullName>
    </recommendedName>
</protein>
<comment type="caution">
    <text evidence="3">The sequence shown here is derived from an EMBL/GenBank/DDBJ whole genome shotgun (WGS) entry which is preliminary data.</text>
</comment>
<keyword evidence="1" id="KW-1133">Transmembrane helix</keyword>
<evidence type="ECO:0000259" key="2">
    <source>
        <dbReference type="Pfam" id="PF00912"/>
    </source>
</evidence>
<dbReference type="SUPFAM" id="SSF53955">
    <property type="entry name" value="Lysozyme-like"/>
    <property type="match status" value="1"/>
</dbReference>
<evidence type="ECO:0000313" key="3">
    <source>
        <dbReference type="EMBL" id="EAU69951.1"/>
    </source>
</evidence>
<feature type="domain" description="Glycosyl transferase family 51" evidence="2">
    <location>
        <begin position="188"/>
        <end position="270"/>
    </location>
</feature>
<dbReference type="Proteomes" id="UP000032702">
    <property type="component" value="Unassembled WGS sequence"/>
</dbReference>
<organism evidence="3 4">
    <name type="scientific">Stigmatella aurantiaca (strain DW4/3-1)</name>
    <dbReference type="NCBI Taxonomy" id="378806"/>
    <lineage>
        <taxon>Bacteria</taxon>
        <taxon>Pseudomonadati</taxon>
        <taxon>Myxococcota</taxon>
        <taxon>Myxococcia</taxon>
        <taxon>Myxococcales</taxon>
        <taxon>Cystobacterineae</taxon>
        <taxon>Archangiaceae</taxon>
        <taxon>Stigmatella</taxon>
    </lineage>
</organism>
<dbReference type="AlphaFoldDB" id="Q09DN3"/>
<dbReference type="Gene3D" id="1.10.3810.10">
    <property type="entry name" value="Biosynthetic peptidoglycan transglycosylase-like"/>
    <property type="match status" value="1"/>
</dbReference>
<evidence type="ECO:0000313" key="4">
    <source>
        <dbReference type="Proteomes" id="UP000032702"/>
    </source>
</evidence>
<dbReference type="PATRIC" id="fig|378806.16.peg.9424"/>